<reference evidence="1" key="2">
    <citation type="journal article" date="2022" name="New Phytol.">
        <title>Evolutionary transition to the ectomycorrhizal habit in the genomes of a hyperdiverse lineage of mushroom-forming fungi.</title>
        <authorList>
            <person name="Looney B."/>
            <person name="Miyauchi S."/>
            <person name="Morin E."/>
            <person name="Drula E."/>
            <person name="Courty P.E."/>
            <person name="Kohler A."/>
            <person name="Kuo A."/>
            <person name="LaButti K."/>
            <person name="Pangilinan J."/>
            <person name="Lipzen A."/>
            <person name="Riley R."/>
            <person name="Andreopoulos W."/>
            <person name="He G."/>
            <person name="Johnson J."/>
            <person name="Nolan M."/>
            <person name="Tritt A."/>
            <person name="Barry K.W."/>
            <person name="Grigoriev I.V."/>
            <person name="Nagy L.G."/>
            <person name="Hibbett D."/>
            <person name="Henrissat B."/>
            <person name="Matheny P.B."/>
            <person name="Labbe J."/>
            <person name="Martin F.M."/>
        </authorList>
    </citation>
    <scope>NUCLEOTIDE SEQUENCE</scope>
    <source>
        <strain evidence="1">EC-137</strain>
    </source>
</reference>
<keyword evidence="2" id="KW-1185">Reference proteome</keyword>
<comment type="caution">
    <text evidence="1">The sequence shown here is derived from an EMBL/GenBank/DDBJ whole genome shotgun (WGS) entry which is preliminary data.</text>
</comment>
<accession>A0ACB8QTH6</accession>
<reference evidence="1" key="1">
    <citation type="submission" date="2021-02" db="EMBL/GenBank/DDBJ databases">
        <authorList>
            <consortium name="DOE Joint Genome Institute"/>
            <person name="Ahrendt S."/>
            <person name="Looney B.P."/>
            <person name="Miyauchi S."/>
            <person name="Morin E."/>
            <person name="Drula E."/>
            <person name="Courty P.E."/>
            <person name="Chicoki N."/>
            <person name="Fauchery L."/>
            <person name="Kohler A."/>
            <person name="Kuo A."/>
            <person name="Labutti K."/>
            <person name="Pangilinan J."/>
            <person name="Lipzen A."/>
            <person name="Riley R."/>
            <person name="Andreopoulos W."/>
            <person name="He G."/>
            <person name="Johnson J."/>
            <person name="Barry K.W."/>
            <person name="Grigoriev I.V."/>
            <person name="Nagy L."/>
            <person name="Hibbett D."/>
            <person name="Henrissat B."/>
            <person name="Matheny P.B."/>
            <person name="Labbe J."/>
            <person name="Martin F."/>
        </authorList>
    </citation>
    <scope>NUCLEOTIDE SEQUENCE</scope>
    <source>
        <strain evidence="1">EC-137</strain>
    </source>
</reference>
<proteinExistence type="predicted"/>
<protein>
    <submittedName>
        <fullName evidence="1">Alpha-1,3-mannosyltransferase ALG2</fullName>
    </submittedName>
</protein>
<name>A0ACB8QTH6_9AGAM</name>
<organism evidence="1 2">
    <name type="scientific">Vararia minispora EC-137</name>
    <dbReference type="NCBI Taxonomy" id="1314806"/>
    <lineage>
        <taxon>Eukaryota</taxon>
        <taxon>Fungi</taxon>
        <taxon>Dikarya</taxon>
        <taxon>Basidiomycota</taxon>
        <taxon>Agaricomycotina</taxon>
        <taxon>Agaricomycetes</taxon>
        <taxon>Russulales</taxon>
        <taxon>Lachnocladiaceae</taxon>
        <taxon>Vararia</taxon>
    </lineage>
</organism>
<dbReference type="EMBL" id="MU273491">
    <property type="protein sequence ID" value="KAI0034997.1"/>
    <property type="molecule type" value="Genomic_DNA"/>
</dbReference>
<evidence type="ECO:0000313" key="2">
    <source>
        <dbReference type="Proteomes" id="UP000814128"/>
    </source>
</evidence>
<evidence type="ECO:0000313" key="1">
    <source>
        <dbReference type="EMBL" id="KAI0034997.1"/>
    </source>
</evidence>
<gene>
    <name evidence="1" type="ORF">K488DRAFT_76895</name>
</gene>
<dbReference type="Proteomes" id="UP000814128">
    <property type="component" value="Unassembled WGS sequence"/>
</dbReference>
<sequence length="561" mass="61392">MSRSNSLRIAFIHPDLGIGGAERLVVDAALGLQRLGHYIEIFTSHHDPKHCFDETRDGTLHVHGIHPPLPRAIAGKFHILFAHLRQLHLISYLLRPGGPDFDVYFVDQLSICIPLLRLLGGRRVVFYCHFPDKLLANGEYVEGKMLRQGGLLKRAYRVPMDWLEEVTTRNADIILANSRFTSSVFRAYFSSIPQDPRVVYPGVNLSAYEPLPVTALQDPDVAGVLSSRPTLLSMNRFEKKKNALLAIDAFALLRKSLALTSDADRSADARLILAGGYDPRVEENTRTLAGLVERAKDRSLTYIITKPAASPVALPAFTAPVGAPDIVFLLNFSTAQRAALLNAPSTRVLLYTPANEHFGIGPVEGMACGVPVLACNSGGPTESLLDGTTGWLRTPEPAVWADALADCLRMDESARGSMATAGRRRARELFGMDAMATQLEREVRAADALGPIPTGWRWRVSAVLVSTFAGFMSSIFSEIGDTSYAVILFFALASSRMWGFGAYADARAAGPVPENWRRPGSKWEMLSCAMSLVFGGLFANVFLTSGRRQYGPPPLAKLRWG</sequence>